<dbReference type="EMBL" id="JYDJ01000158">
    <property type="protein sequence ID" value="KRX41895.1"/>
    <property type="molecule type" value="Genomic_DNA"/>
</dbReference>
<comment type="caution">
    <text evidence="2">The sequence shown here is derived from an EMBL/GenBank/DDBJ whole genome shotgun (WGS) entry which is preliminary data.</text>
</comment>
<accession>A0A0V0TTI9</accession>
<keyword evidence="1" id="KW-0472">Membrane</keyword>
<organism evidence="2 3">
    <name type="scientific">Trichinella murrelli</name>
    <dbReference type="NCBI Taxonomy" id="144512"/>
    <lineage>
        <taxon>Eukaryota</taxon>
        <taxon>Metazoa</taxon>
        <taxon>Ecdysozoa</taxon>
        <taxon>Nematoda</taxon>
        <taxon>Enoplea</taxon>
        <taxon>Dorylaimia</taxon>
        <taxon>Trichinellida</taxon>
        <taxon>Trichinellidae</taxon>
        <taxon>Trichinella</taxon>
    </lineage>
</organism>
<name>A0A0V0TTI9_9BILA</name>
<dbReference type="Proteomes" id="UP000055048">
    <property type="component" value="Unassembled WGS sequence"/>
</dbReference>
<sequence length="56" mass="6232">MKETFGETLSIEMTNMLIMAISASFVQFLAGVQMTTGYERTSDLIVQQNHSRSSTV</sequence>
<protein>
    <submittedName>
        <fullName evidence="2">Uncharacterized protein</fullName>
    </submittedName>
</protein>
<keyword evidence="1" id="KW-1133">Transmembrane helix</keyword>
<evidence type="ECO:0000256" key="1">
    <source>
        <dbReference type="SAM" id="Phobius"/>
    </source>
</evidence>
<feature type="transmembrane region" description="Helical" evidence="1">
    <location>
        <begin position="13"/>
        <end position="32"/>
    </location>
</feature>
<proteinExistence type="predicted"/>
<reference evidence="2 3" key="1">
    <citation type="submission" date="2015-01" db="EMBL/GenBank/DDBJ databases">
        <title>Evolution of Trichinella species and genotypes.</title>
        <authorList>
            <person name="Korhonen P.K."/>
            <person name="Edoardo P."/>
            <person name="Giuseppe L.R."/>
            <person name="Gasser R.B."/>
        </authorList>
    </citation>
    <scope>NUCLEOTIDE SEQUENCE [LARGE SCALE GENOMIC DNA]</scope>
    <source>
        <strain evidence="2">ISS417</strain>
    </source>
</reference>
<dbReference type="AlphaFoldDB" id="A0A0V0TTI9"/>
<evidence type="ECO:0000313" key="2">
    <source>
        <dbReference type="EMBL" id="KRX41895.1"/>
    </source>
</evidence>
<evidence type="ECO:0000313" key="3">
    <source>
        <dbReference type="Proteomes" id="UP000055048"/>
    </source>
</evidence>
<gene>
    <name evidence="2" type="ORF">T05_12595</name>
</gene>
<keyword evidence="1" id="KW-0812">Transmembrane</keyword>
<keyword evidence="3" id="KW-1185">Reference proteome</keyword>